<dbReference type="GO" id="GO:0005509">
    <property type="term" value="F:calcium ion binding"/>
    <property type="evidence" value="ECO:0007669"/>
    <property type="project" value="InterPro"/>
</dbReference>
<evidence type="ECO:0000313" key="10">
    <source>
        <dbReference type="EMBL" id="KKJ00513.1"/>
    </source>
</evidence>
<gene>
    <name evidence="10" type="ORF">PROH_08765</name>
</gene>
<sequence>MGSLSGCSLGTDADPQLPPLPQDSLIQAYFNHSQAHRYREPYRRQRRSGDDLEQVLVESIAAAQTSVIVAVQELRLPLVAQALADRQRAGVRVRVVLENNYSSPIQDSPQSQGDDAEDRDRRRYQELVQLVDQNGDGQLSPEELSQGDALVILDQAGVPRLDDTADGSKGSGLMHHKFVVIDGRTVITGSANFTPSGTHGDFSSAASRGNANHLLRITSPELAAVLTQEFDLLWGDGPGGKPDSRFGLKKPRRAPKTVNVGSTALTVHFSPTSPSVGWPNSSNGLIGATLAKAQTQVDLALFVFSEQPLANILQTRHQQGVRLRVLIDGGFAFQDYSEGLDLLGVTLGQANCQGEAGNQPWAQPITTVGVSQLPEGDLLHHKFGVIDGQTVITGSHNWSAAANHDNDETLLVLTNPTVAAHFNREFDRLYAIARLGLPKTVETKVQEYQQRCF</sequence>
<feature type="domain" description="PLD phosphodiesterase" evidence="8">
    <location>
        <begin position="375"/>
        <end position="402"/>
    </location>
</feature>
<dbReference type="PANTHER" id="PTHR43856:SF1">
    <property type="entry name" value="MITOCHONDRIAL CARDIOLIPIN HYDROLASE"/>
    <property type="match status" value="1"/>
</dbReference>
<feature type="domain" description="EF-hand" evidence="9">
    <location>
        <begin position="119"/>
        <end position="154"/>
    </location>
</feature>
<dbReference type="AlphaFoldDB" id="A0A0M2PZL8"/>
<evidence type="ECO:0000256" key="7">
    <source>
        <dbReference type="SAM" id="MobiDB-lite"/>
    </source>
</evidence>
<dbReference type="SMART" id="SM00155">
    <property type="entry name" value="PLDc"/>
    <property type="match status" value="2"/>
</dbReference>
<keyword evidence="11" id="KW-1185">Reference proteome</keyword>
<name>A0A0M2PZL8_PROHO</name>
<keyword evidence="5" id="KW-0442">Lipid degradation</keyword>
<evidence type="ECO:0000256" key="5">
    <source>
        <dbReference type="ARBA" id="ARBA00022963"/>
    </source>
</evidence>
<dbReference type="Proteomes" id="UP000034681">
    <property type="component" value="Unassembled WGS sequence"/>
</dbReference>
<evidence type="ECO:0000256" key="4">
    <source>
        <dbReference type="ARBA" id="ARBA00022801"/>
    </source>
</evidence>
<evidence type="ECO:0000256" key="3">
    <source>
        <dbReference type="ARBA" id="ARBA00012027"/>
    </source>
</evidence>
<dbReference type="SUPFAM" id="SSF56024">
    <property type="entry name" value="Phospholipase D/nuclease"/>
    <property type="match status" value="2"/>
</dbReference>
<dbReference type="GO" id="GO:0016042">
    <property type="term" value="P:lipid catabolic process"/>
    <property type="evidence" value="ECO:0007669"/>
    <property type="project" value="UniProtKB-KW"/>
</dbReference>
<dbReference type="InterPro" id="IPR001736">
    <property type="entry name" value="PLipase_D/transphosphatidylase"/>
</dbReference>
<dbReference type="Gene3D" id="3.30.870.10">
    <property type="entry name" value="Endonuclease Chain A"/>
    <property type="match status" value="2"/>
</dbReference>
<dbReference type="InterPro" id="IPR002048">
    <property type="entry name" value="EF_hand_dom"/>
</dbReference>
<dbReference type="InterPro" id="IPR018247">
    <property type="entry name" value="EF_Hand_1_Ca_BS"/>
</dbReference>
<keyword evidence="6" id="KW-0443">Lipid metabolism</keyword>
<dbReference type="PROSITE" id="PS50222">
    <property type="entry name" value="EF_HAND_2"/>
    <property type="match status" value="1"/>
</dbReference>
<dbReference type="STRING" id="317619.GCA_000332315_00555"/>
<dbReference type="eggNOG" id="COG1502">
    <property type="taxonomic scope" value="Bacteria"/>
</dbReference>
<proteinExistence type="inferred from homology"/>
<evidence type="ECO:0000259" key="9">
    <source>
        <dbReference type="PROSITE" id="PS50222"/>
    </source>
</evidence>
<dbReference type="CDD" id="cd09173">
    <property type="entry name" value="PLDc_Nuc_like_unchar1_2"/>
    <property type="match status" value="1"/>
</dbReference>
<dbReference type="PROSITE" id="PS50035">
    <property type="entry name" value="PLD"/>
    <property type="match status" value="2"/>
</dbReference>
<dbReference type="EC" id="3.1.4.4" evidence="3"/>
<dbReference type="EMBL" id="AJTX02000004">
    <property type="protein sequence ID" value="KKJ00513.1"/>
    <property type="molecule type" value="Genomic_DNA"/>
</dbReference>
<evidence type="ECO:0000256" key="6">
    <source>
        <dbReference type="ARBA" id="ARBA00023098"/>
    </source>
</evidence>
<organism evidence="10 11">
    <name type="scientific">Prochlorothrix hollandica PCC 9006 = CALU 1027</name>
    <dbReference type="NCBI Taxonomy" id="317619"/>
    <lineage>
        <taxon>Bacteria</taxon>
        <taxon>Bacillati</taxon>
        <taxon>Cyanobacteriota</taxon>
        <taxon>Cyanophyceae</taxon>
        <taxon>Prochlorotrichales</taxon>
        <taxon>Prochlorotrichaceae</taxon>
        <taxon>Prochlorothrix</taxon>
    </lineage>
</organism>
<evidence type="ECO:0000256" key="2">
    <source>
        <dbReference type="ARBA" id="ARBA00008664"/>
    </source>
</evidence>
<dbReference type="PROSITE" id="PS00018">
    <property type="entry name" value="EF_HAND_1"/>
    <property type="match status" value="1"/>
</dbReference>
<keyword evidence="4" id="KW-0378">Hydrolase</keyword>
<comment type="similarity">
    <text evidence="2">Belongs to the phospholipase D family.</text>
</comment>
<dbReference type="PANTHER" id="PTHR43856">
    <property type="entry name" value="CARDIOLIPIN HYDROLASE"/>
    <property type="match status" value="1"/>
</dbReference>
<reference evidence="10" key="1">
    <citation type="submission" date="2012-04" db="EMBL/GenBank/DDBJ databases">
        <authorList>
            <person name="Borisov I.G."/>
            <person name="Ivanikova N.V."/>
            <person name="Pinevich A.V."/>
        </authorList>
    </citation>
    <scope>NUCLEOTIDE SEQUENCE</scope>
    <source>
        <strain evidence="10">CALU 1027</strain>
    </source>
</reference>
<evidence type="ECO:0000259" key="8">
    <source>
        <dbReference type="PROSITE" id="PS50035"/>
    </source>
</evidence>
<evidence type="ECO:0000313" key="11">
    <source>
        <dbReference type="Proteomes" id="UP000034681"/>
    </source>
</evidence>
<feature type="domain" description="PLD phosphodiesterase" evidence="8">
    <location>
        <begin position="170"/>
        <end position="197"/>
    </location>
</feature>
<evidence type="ECO:0000256" key="1">
    <source>
        <dbReference type="ARBA" id="ARBA00000798"/>
    </source>
</evidence>
<dbReference type="GO" id="GO:0016891">
    <property type="term" value="F:RNA endonuclease activity producing 5'-phosphomonoesters, hydrolytic mechanism"/>
    <property type="evidence" value="ECO:0007669"/>
    <property type="project" value="TreeGrafter"/>
</dbReference>
<feature type="region of interest" description="Disordered" evidence="7">
    <location>
        <begin position="1"/>
        <end position="22"/>
    </location>
</feature>
<dbReference type="InterPro" id="IPR051406">
    <property type="entry name" value="PLD_domain"/>
</dbReference>
<dbReference type="GO" id="GO:0004630">
    <property type="term" value="F:phospholipase D activity"/>
    <property type="evidence" value="ECO:0007669"/>
    <property type="project" value="UniProtKB-EC"/>
</dbReference>
<dbReference type="InterPro" id="IPR025202">
    <property type="entry name" value="PLD-like_dom"/>
</dbReference>
<dbReference type="CDD" id="cd09116">
    <property type="entry name" value="PLDc_Nuc_like"/>
    <property type="match status" value="1"/>
</dbReference>
<dbReference type="GO" id="GO:0006793">
    <property type="term" value="P:phosphorus metabolic process"/>
    <property type="evidence" value="ECO:0007669"/>
    <property type="project" value="UniProtKB-ARBA"/>
</dbReference>
<comment type="caution">
    <text evidence="10">The sequence shown here is derived from an EMBL/GenBank/DDBJ whole genome shotgun (WGS) entry which is preliminary data.</text>
</comment>
<dbReference type="Pfam" id="PF13091">
    <property type="entry name" value="PLDc_2"/>
    <property type="match status" value="2"/>
</dbReference>
<comment type="catalytic activity">
    <reaction evidence="1">
        <text>a 1,2-diacyl-sn-glycero-3-phosphocholine + H2O = a 1,2-diacyl-sn-glycero-3-phosphate + choline + H(+)</text>
        <dbReference type="Rhea" id="RHEA:14445"/>
        <dbReference type="ChEBI" id="CHEBI:15354"/>
        <dbReference type="ChEBI" id="CHEBI:15377"/>
        <dbReference type="ChEBI" id="CHEBI:15378"/>
        <dbReference type="ChEBI" id="CHEBI:57643"/>
        <dbReference type="ChEBI" id="CHEBI:58608"/>
        <dbReference type="EC" id="3.1.4.4"/>
    </reaction>
</comment>
<protein>
    <recommendedName>
        <fullName evidence="3">phospholipase D</fullName>
        <ecNumber evidence="3">3.1.4.4</ecNumber>
    </recommendedName>
</protein>
<accession>A0A0M2PZL8</accession>